<feature type="region of interest" description="Disordered" evidence="8">
    <location>
        <begin position="1"/>
        <end position="22"/>
    </location>
</feature>
<evidence type="ECO:0000256" key="8">
    <source>
        <dbReference type="SAM" id="MobiDB-lite"/>
    </source>
</evidence>
<evidence type="ECO:0000256" key="4">
    <source>
        <dbReference type="ARBA" id="ARBA00022454"/>
    </source>
</evidence>
<feature type="compositionally biased region" description="Low complexity" evidence="8">
    <location>
        <begin position="13"/>
        <end position="22"/>
    </location>
</feature>
<dbReference type="Gene3D" id="1.10.20.10">
    <property type="entry name" value="Histone, subunit A"/>
    <property type="match status" value="1"/>
</dbReference>
<keyword evidence="6" id="KW-0539">Nucleus</keyword>
<dbReference type="EMBL" id="OC916158">
    <property type="protein sequence ID" value="CAD7643338.1"/>
    <property type="molecule type" value="Genomic_DNA"/>
</dbReference>
<name>A0A7R9QF24_9ACAR</name>
<dbReference type="Pfam" id="PF00125">
    <property type="entry name" value="Histone"/>
    <property type="match status" value="1"/>
</dbReference>
<dbReference type="GO" id="GO:0005634">
    <property type="term" value="C:nucleus"/>
    <property type="evidence" value="ECO:0007669"/>
    <property type="project" value="UniProtKB-SubCell"/>
</dbReference>
<dbReference type="GO" id="GO:0000786">
    <property type="term" value="C:nucleosome"/>
    <property type="evidence" value="ECO:0007669"/>
    <property type="project" value="UniProtKB-KW"/>
</dbReference>
<accession>A0A7R9QF24</accession>
<evidence type="ECO:0000313" key="11">
    <source>
        <dbReference type="Proteomes" id="UP000728032"/>
    </source>
</evidence>
<dbReference type="SUPFAM" id="SSF47113">
    <property type="entry name" value="Histone-fold"/>
    <property type="match status" value="1"/>
</dbReference>
<evidence type="ECO:0000256" key="3">
    <source>
        <dbReference type="ARBA" id="ARBA00010343"/>
    </source>
</evidence>
<dbReference type="InterPro" id="IPR000164">
    <property type="entry name" value="Histone_H3/CENP-A"/>
</dbReference>
<evidence type="ECO:0000256" key="6">
    <source>
        <dbReference type="ARBA" id="ARBA00023242"/>
    </source>
</evidence>
<keyword evidence="7" id="KW-0544">Nucleosome core</keyword>
<dbReference type="PRINTS" id="PR00622">
    <property type="entry name" value="HISTONEH3"/>
</dbReference>
<evidence type="ECO:0000259" key="9">
    <source>
        <dbReference type="Pfam" id="PF00125"/>
    </source>
</evidence>
<dbReference type="FunFam" id="1.10.20.10:FF:000085">
    <property type="entry name" value="Histone H3.2"/>
    <property type="match status" value="1"/>
</dbReference>
<dbReference type="SMART" id="SM00428">
    <property type="entry name" value="H3"/>
    <property type="match status" value="1"/>
</dbReference>
<proteinExistence type="inferred from homology"/>
<evidence type="ECO:0000313" key="10">
    <source>
        <dbReference type="EMBL" id="CAD7643338.1"/>
    </source>
</evidence>
<organism evidence="10">
    <name type="scientific">Oppiella nova</name>
    <dbReference type="NCBI Taxonomy" id="334625"/>
    <lineage>
        <taxon>Eukaryota</taxon>
        <taxon>Metazoa</taxon>
        <taxon>Ecdysozoa</taxon>
        <taxon>Arthropoda</taxon>
        <taxon>Chelicerata</taxon>
        <taxon>Arachnida</taxon>
        <taxon>Acari</taxon>
        <taxon>Acariformes</taxon>
        <taxon>Sarcoptiformes</taxon>
        <taxon>Oribatida</taxon>
        <taxon>Brachypylina</taxon>
        <taxon>Oppioidea</taxon>
        <taxon>Oppiidae</taxon>
        <taxon>Oppiella</taxon>
    </lineage>
</organism>
<keyword evidence="5" id="KW-0238">DNA-binding</keyword>
<protein>
    <recommendedName>
        <fullName evidence="9">Core Histone H2A/H2B/H3 domain-containing protein</fullName>
    </recommendedName>
</protein>
<dbReference type="CDD" id="cd22911">
    <property type="entry name" value="HFD_H3"/>
    <property type="match status" value="1"/>
</dbReference>
<dbReference type="AlphaFoldDB" id="A0A7R9QF24"/>
<dbReference type="PANTHER" id="PTHR45810:SF17">
    <property type="entry name" value="HISTONE H3-LIKE CENTROMERIC PROTEIN A"/>
    <property type="match status" value="1"/>
</dbReference>
<evidence type="ECO:0000256" key="7">
    <source>
        <dbReference type="ARBA" id="ARBA00023269"/>
    </source>
</evidence>
<comment type="subcellular location">
    <subcellularLocation>
        <location evidence="2">Chromosome</location>
    </subcellularLocation>
    <subcellularLocation>
        <location evidence="1">Nucleus</location>
    </subcellularLocation>
</comment>
<comment type="similarity">
    <text evidence="3">Belongs to the histone H3 family.</text>
</comment>
<evidence type="ECO:0000256" key="5">
    <source>
        <dbReference type="ARBA" id="ARBA00023125"/>
    </source>
</evidence>
<dbReference type="GO" id="GO:0046982">
    <property type="term" value="F:protein heterodimerization activity"/>
    <property type="evidence" value="ECO:0007669"/>
    <property type="project" value="InterPro"/>
</dbReference>
<dbReference type="GO" id="GO:0030527">
    <property type="term" value="F:structural constituent of chromatin"/>
    <property type="evidence" value="ECO:0007669"/>
    <property type="project" value="InterPro"/>
</dbReference>
<dbReference type="InterPro" id="IPR009072">
    <property type="entry name" value="Histone-fold"/>
</dbReference>
<dbReference type="PROSITE" id="PS00959">
    <property type="entry name" value="HISTONE_H3_2"/>
    <property type="match status" value="1"/>
</dbReference>
<keyword evidence="11" id="KW-1185">Reference proteome</keyword>
<dbReference type="EMBL" id="CAJPVJ010001333">
    <property type="protein sequence ID" value="CAG2164531.1"/>
    <property type="molecule type" value="Genomic_DNA"/>
</dbReference>
<keyword evidence="4" id="KW-0158">Chromosome</keyword>
<feature type="domain" description="Core Histone H2A/H2B/H3" evidence="9">
    <location>
        <begin position="32"/>
        <end position="119"/>
    </location>
</feature>
<evidence type="ECO:0000256" key="2">
    <source>
        <dbReference type="ARBA" id="ARBA00004286"/>
    </source>
</evidence>
<gene>
    <name evidence="10" type="ORF">ONB1V03_LOCUS4082</name>
</gene>
<dbReference type="PANTHER" id="PTHR45810">
    <property type="entry name" value="HISTONE H3.2"/>
    <property type="match status" value="1"/>
</dbReference>
<evidence type="ECO:0000256" key="1">
    <source>
        <dbReference type="ARBA" id="ARBA00004123"/>
    </source>
</evidence>
<dbReference type="OrthoDB" id="420022at2759"/>
<dbReference type="GO" id="GO:0003677">
    <property type="term" value="F:DNA binding"/>
    <property type="evidence" value="ECO:0007669"/>
    <property type="project" value="UniProtKB-KW"/>
</dbReference>
<dbReference type="InterPro" id="IPR007125">
    <property type="entry name" value="H2A/H2B/H3"/>
</dbReference>
<dbReference type="Proteomes" id="UP000728032">
    <property type="component" value="Unassembled WGS sequence"/>
</dbReference>
<sequence>MRPPLGPTHKPNIAASPKSAIKSSKKVHFPRNSNWMKEIRRYQTSVDCLIPRLPFQRLVREVCADILVDTDLRWQGLAISALQEAAETCLVTLFEDANLCAIHANRVTIMPRDLQLARRVSRNV</sequence>
<reference evidence="10" key="1">
    <citation type="submission" date="2020-11" db="EMBL/GenBank/DDBJ databases">
        <authorList>
            <person name="Tran Van P."/>
        </authorList>
    </citation>
    <scope>NUCLEOTIDE SEQUENCE</scope>
</reference>